<proteinExistence type="predicted"/>
<name>A0A0F5JR25_9BACT</name>
<evidence type="ECO:0000313" key="2">
    <source>
        <dbReference type="Proteomes" id="UP000033047"/>
    </source>
</evidence>
<organism evidence="1 2">
    <name type="scientific">Parabacteroides goldsteinii DSM 19448 = WAL 12034</name>
    <dbReference type="NCBI Taxonomy" id="927665"/>
    <lineage>
        <taxon>Bacteria</taxon>
        <taxon>Pseudomonadati</taxon>
        <taxon>Bacteroidota</taxon>
        <taxon>Bacteroidia</taxon>
        <taxon>Bacteroidales</taxon>
        <taxon>Tannerellaceae</taxon>
        <taxon>Parabacteroides</taxon>
    </lineage>
</organism>
<dbReference type="HOGENOM" id="CLU_025439_0_0_10"/>
<dbReference type="Proteomes" id="UP000033047">
    <property type="component" value="Unassembled WGS sequence"/>
</dbReference>
<evidence type="ECO:0000313" key="1">
    <source>
        <dbReference type="EMBL" id="KKB60159.1"/>
    </source>
</evidence>
<dbReference type="EMBL" id="AQHV01000001">
    <property type="protein sequence ID" value="KKB60159.1"/>
    <property type="molecule type" value="Genomic_DNA"/>
</dbReference>
<dbReference type="STRING" id="927665.HMPREF1535_00436"/>
<reference evidence="1 2" key="1">
    <citation type="submission" date="2013-04" db="EMBL/GenBank/DDBJ databases">
        <title>The Genome Sequence of Parabacteroides goldsteinii DSM 19448.</title>
        <authorList>
            <consortium name="The Broad Institute Genomics Platform"/>
            <person name="Earl A."/>
            <person name="Ward D."/>
            <person name="Feldgarden M."/>
            <person name="Gevers D."/>
            <person name="Martens E."/>
            <person name="Sakamoto M."/>
            <person name="Benno Y."/>
            <person name="Song Y."/>
            <person name="Liu C."/>
            <person name="Lee J."/>
            <person name="Bolanos M."/>
            <person name="Vaisanen M.L."/>
            <person name="Finegold S.M."/>
            <person name="Walker B."/>
            <person name="Young S."/>
            <person name="Zeng Q."/>
            <person name="Gargeya S."/>
            <person name="Fitzgerald M."/>
            <person name="Haas B."/>
            <person name="Abouelleil A."/>
            <person name="Allen A.W."/>
            <person name="Alvarado L."/>
            <person name="Arachchi H.M."/>
            <person name="Berlin A.M."/>
            <person name="Chapman S.B."/>
            <person name="Gainer-Dewar J."/>
            <person name="Goldberg J."/>
            <person name="Griggs A."/>
            <person name="Gujja S."/>
            <person name="Hansen M."/>
            <person name="Howarth C."/>
            <person name="Imamovic A."/>
            <person name="Ireland A."/>
            <person name="Larimer J."/>
            <person name="McCowan C."/>
            <person name="Murphy C."/>
            <person name="Pearson M."/>
            <person name="Poon T.W."/>
            <person name="Priest M."/>
            <person name="Roberts A."/>
            <person name="Saif S."/>
            <person name="Shea T."/>
            <person name="Sisk P."/>
            <person name="Sykes S."/>
            <person name="Wortman J."/>
            <person name="Nusbaum C."/>
            <person name="Birren B."/>
        </authorList>
    </citation>
    <scope>NUCLEOTIDE SEQUENCE [LARGE SCALE GENOMIC DNA]</scope>
    <source>
        <strain evidence="1 2">DSM 19448</strain>
    </source>
</reference>
<protein>
    <submittedName>
        <fullName evidence="1">Uncharacterized protein</fullName>
    </submittedName>
</protein>
<dbReference type="AlphaFoldDB" id="A0A0F5JR25"/>
<dbReference type="RefSeq" id="WP_046145157.1">
    <property type="nucleotide sequence ID" value="NZ_KQ033912.1"/>
</dbReference>
<dbReference type="SUPFAM" id="SSF63825">
    <property type="entry name" value="YWTD domain"/>
    <property type="match status" value="1"/>
</dbReference>
<accession>A0A0F5JR25</accession>
<dbReference type="PATRIC" id="fig|927665.4.peg.437"/>
<sequence>MKRLFPTSLFVLAGMLLQLVGCKDDEVSLPDEGGLVIEELPVRMTEAAYNEDNTYYLLNDEESPDIYFDSSQRSFYVTQPLQIQLDDDHNFQLRFYSPRALKNVTIWATIDGYDEEFMFMSLEKVLPFQQLRVCIPFATQDLTAYTRSGKKIRIMANPYLTGENISFTVESDDPYWDRLQSIRCKWRIAFGRYSDTQASWKYKMKASHTREAVAIALNMSYMFSSQKFEKALYEFGPLHSNNDRVEIDKSALLTRVLNHAGLVFGYTTGVMGLGGGTTFGMHEVCYLEHYADDKSITETIFHEFAHCVGYGHAGNMTYEQTGPGWPTLCNNVYVDLSLEKELPVYSRRFLHTRRSKNRYFDDIYVASKYIIEDPELDALDGGLSPLREENTSEGNDGEPVTFKLDYSDVPGATAATFRPKDVFAYGDTLYVVNDADNNYSLEVFSIANGGKKHLESIKEWTWEDTQEKFAGRPNGVTRANGKIYVTHEGSRTEIFDAADHQFITCIGTGSWGTGVSQTVHAFDVLCYKGLIMIHDKRYIDIVEERILEPGKKAPRIYIRSEHLGETAGTYGMAVDEQSGLLYSTHPSKRIDIFTPDAIREGVTFKRVDQLTYANIPYALDFYEGRLFVSSNGKEKFCEVDPVTGEILKDYTVVGDVTLQVPEKFCIRRNTLFMIDRTKSGACIYAIPMNELN</sequence>
<gene>
    <name evidence="1" type="ORF">HMPREF1535_00436</name>
</gene>
<comment type="caution">
    <text evidence="1">The sequence shown here is derived from an EMBL/GenBank/DDBJ whole genome shotgun (WGS) entry which is preliminary data.</text>
</comment>